<dbReference type="EMBL" id="JAOEGN010000008">
    <property type="protein sequence ID" value="MCU0105024.1"/>
    <property type="molecule type" value="Genomic_DNA"/>
</dbReference>
<feature type="transmembrane region" description="Helical" evidence="1">
    <location>
        <begin position="93"/>
        <end position="113"/>
    </location>
</feature>
<accession>A0ABT2PVP5</accession>
<gene>
    <name evidence="2" type="ORF">N7603_05080</name>
</gene>
<keyword evidence="1" id="KW-0472">Membrane</keyword>
<feature type="transmembrane region" description="Helical" evidence="1">
    <location>
        <begin position="64"/>
        <end position="81"/>
    </location>
</feature>
<keyword evidence="3" id="KW-1185">Reference proteome</keyword>
<sequence>MNNVKTKETFGVFINRWYSYNKYKIPVILTIIGSLFFTLFLDFRTSGFVFRSHISAISELTSKIIGFYLFAMYIISMVQIFNSISFSRKRSPLSLVLFTVLNAIQGLLVFLYSNEFLVEAATRTDYTLKNYSLMSMGIFAIGFVFYVIATIFAWVYVDWKYVKIEE</sequence>
<organism evidence="2 3">
    <name type="scientific">Paracholeplasma vituli</name>
    <dbReference type="NCBI Taxonomy" id="69473"/>
    <lineage>
        <taxon>Bacteria</taxon>
        <taxon>Bacillati</taxon>
        <taxon>Mycoplasmatota</taxon>
        <taxon>Mollicutes</taxon>
        <taxon>Acholeplasmatales</taxon>
        <taxon>Acholeplasmataceae</taxon>
        <taxon>Paracholeplasma</taxon>
    </lineage>
</organism>
<name>A0ABT2PVP5_9MOLU</name>
<feature type="transmembrane region" description="Helical" evidence="1">
    <location>
        <begin position="133"/>
        <end position="157"/>
    </location>
</feature>
<evidence type="ECO:0000313" key="2">
    <source>
        <dbReference type="EMBL" id="MCU0105024.1"/>
    </source>
</evidence>
<reference evidence="3" key="1">
    <citation type="submission" date="2023-07" db="EMBL/GenBank/DDBJ databases">
        <title>Novel Mycoplasma species identified in domestic and wild animals.</title>
        <authorList>
            <person name="Volokhov D.V."/>
            <person name="Furtak V.A."/>
            <person name="Zagorodnyaya T.A."/>
        </authorList>
    </citation>
    <scope>NUCLEOTIDE SEQUENCE [LARGE SCALE GENOMIC DNA]</scope>
    <source>
        <strain evidence="3">92-19</strain>
    </source>
</reference>
<dbReference type="Proteomes" id="UP001209076">
    <property type="component" value="Unassembled WGS sequence"/>
</dbReference>
<feature type="transmembrane region" description="Helical" evidence="1">
    <location>
        <begin position="25"/>
        <end position="44"/>
    </location>
</feature>
<evidence type="ECO:0000256" key="1">
    <source>
        <dbReference type="SAM" id="Phobius"/>
    </source>
</evidence>
<keyword evidence="1" id="KW-1133">Transmembrane helix</keyword>
<comment type="caution">
    <text evidence="2">The sequence shown here is derived from an EMBL/GenBank/DDBJ whole genome shotgun (WGS) entry which is preliminary data.</text>
</comment>
<dbReference type="RefSeq" id="WP_262096287.1">
    <property type="nucleotide sequence ID" value="NZ_JAOEGN010000008.1"/>
</dbReference>
<evidence type="ECO:0000313" key="3">
    <source>
        <dbReference type="Proteomes" id="UP001209076"/>
    </source>
</evidence>
<proteinExistence type="predicted"/>
<keyword evidence="1" id="KW-0812">Transmembrane</keyword>
<protein>
    <submittedName>
        <fullName evidence="2">Uncharacterized protein</fullName>
    </submittedName>
</protein>